<dbReference type="Proteomes" id="UP000243904">
    <property type="component" value="Chromosome I"/>
</dbReference>
<protein>
    <recommendedName>
        <fullName evidence="8">Cation transporter</fullName>
    </recommendedName>
</protein>
<gene>
    <name evidence="6" type="ORF">SAMN05444158_2125</name>
</gene>
<keyword evidence="4 5" id="KW-0472">Membrane</keyword>
<keyword evidence="7" id="KW-1185">Reference proteome</keyword>
<dbReference type="SUPFAM" id="SSF161111">
    <property type="entry name" value="Cation efflux protein transmembrane domain-like"/>
    <property type="match status" value="1"/>
</dbReference>
<dbReference type="AlphaFoldDB" id="A0A1H1SE39"/>
<evidence type="ECO:0008006" key="8">
    <source>
        <dbReference type="Google" id="ProtNLM"/>
    </source>
</evidence>
<feature type="transmembrane region" description="Helical" evidence="5">
    <location>
        <begin position="104"/>
        <end position="124"/>
    </location>
</feature>
<evidence type="ECO:0000256" key="4">
    <source>
        <dbReference type="ARBA" id="ARBA00023136"/>
    </source>
</evidence>
<dbReference type="EMBL" id="LT629750">
    <property type="protein sequence ID" value="SDS46068.1"/>
    <property type="molecule type" value="Genomic_DNA"/>
</dbReference>
<dbReference type="RefSeq" id="WP_100381126.1">
    <property type="nucleotide sequence ID" value="NZ_LT629750.1"/>
</dbReference>
<reference evidence="7" key="1">
    <citation type="submission" date="2016-10" db="EMBL/GenBank/DDBJ databases">
        <authorList>
            <person name="Varghese N."/>
            <person name="Submissions S."/>
        </authorList>
    </citation>
    <scope>NUCLEOTIDE SEQUENCE [LARGE SCALE GENOMIC DNA]</scope>
    <source>
        <strain evidence="7">GAS369</strain>
    </source>
</reference>
<accession>A0A1H1SE39</accession>
<evidence type="ECO:0000256" key="3">
    <source>
        <dbReference type="ARBA" id="ARBA00022989"/>
    </source>
</evidence>
<dbReference type="GO" id="GO:0016020">
    <property type="term" value="C:membrane"/>
    <property type="evidence" value="ECO:0007669"/>
    <property type="project" value="UniProtKB-SubCell"/>
</dbReference>
<proteinExistence type="predicted"/>
<evidence type="ECO:0000313" key="6">
    <source>
        <dbReference type="EMBL" id="SDS46068.1"/>
    </source>
</evidence>
<keyword evidence="3 5" id="KW-1133">Transmembrane helix</keyword>
<keyword evidence="2 5" id="KW-0812">Transmembrane</keyword>
<dbReference type="InterPro" id="IPR027469">
    <property type="entry name" value="Cation_efflux_TMD_sf"/>
</dbReference>
<evidence type="ECO:0000313" key="7">
    <source>
        <dbReference type="Proteomes" id="UP000243904"/>
    </source>
</evidence>
<name>A0A1H1SE39_9BRAD</name>
<sequence>MAESKSPDCQASPGSNSLIAGANLLFFCLEFALAVEIRSVSLFADSIVFLEGAAVSVLTAPRLNWGLPRREAFGRFAVTMILVPTCFIFWMIAANFDNAEIPSAAPLAAIGVVLLPVNIVYLAVLNSRTPTEPHFAIRNHAVTNAAIIGAALLTWGSGTMWPDVVAGLGILYMNADAAEHVWLAATQPPAGV</sequence>
<feature type="transmembrane region" description="Helical" evidence="5">
    <location>
        <begin position="72"/>
        <end position="92"/>
    </location>
</feature>
<evidence type="ECO:0000256" key="1">
    <source>
        <dbReference type="ARBA" id="ARBA00004141"/>
    </source>
</evidence>
<organism evidence="6 7">
    <name type="scientific">Bradyrhizobium canariense</name>
    <dbReference type="NCBI Taxonomy" id="255045"/>
    <lineage>
        <taxon>Bacteria</taxon>
        <taxon>Pseudomonadati</taxon>
        <taxon>Pseudomonadota</taxon>
        <taxon>Alphaproteobacteria</taxon>
        <taxon>Hyphomicrobiales</taxon>
        <taxon>Nitrobacteraceae</taxon>
        <taxon>Bradyrhizobium</taxon>
    </lineage>
</organism>
<evidence type="ECO:0000256" key="5">
    <source>
        <dbReference type="SAM" id="Phobius"/>
    </source>
</evidence>
<comment type="subcellular location">
    <subcellularLocation>
        <location evidence="1">Membrane</location>
        <topology evidence="1">Multi-pass membrane protein</topology>
    </subcellularLocation>
</comment>
<evidence type="ECO:0000256" key="2">
    <source>
        <dbReference type="ARBA" id="ARBA00022692"/>
    </source>
</evidence>